<sequence>MAKDGTGPLSKAGMNVGIKFNPDRLIVNTLKSHCMLDYAKAEGKQDLLAENLFAAYFEQGKNINSVDVLAKVAVDTGLNLENMEKHLKDSSVVSRVQEEAMEAQGEGVHGVPHFNIQLRGEHQRIATFSGAQPPETFKSIFQRLLTKLKSEFRMKLPKL</sequence>
<name>A0A9W9ZTL4_9CNID</name>
<dbReference type="InterPro" id="IPR036249">
    <property type="entry name" value="Thioredoxin-like_sf"/>
</dbReference>
<feature type="domain" description="DSBA-like thioredoxin" evidence="1">
    <location>
        <begin position="14"/>
        <end position="141"/>
    </location>
</feature>
<dbReference type="AlphaFoldDB" id="A0A9W9ZTL4"/>
<comment type="caution">
    <text evidence="2">The sequence shown here is derived from an EMBL/GenBank/DDBJ whole genome shotgun (WGS) entry which is preliminary data.</text>
</comment>
<dbReference type="Pfam" id="PF01323">
    <property type="entry name" value="DSBA"/>
    <property type="match status" value="1"/>
</dbReference>
<organism evidence="2 3">
    <name type="scientific">Desmophyllum pertusum</name>
    <dbReference type="NCBI Taxonomy" id="174260"/>
    <lineage>
        <taxon>Eukaryota</taxon>
        <taxon>Metazoa</taxon>
        <taxon>Cnidaria</taxon>
        <taxon>Anthozoa</taxon>
        <taxon>Hexacorallia</taxon>
        <taxon>Scleractinia</taxon>
        <taxon>Caryophylliina</taxon>
        <taxon>Caryophylliidae</taxon>
        <taxon>Desmophyllum</taxon>
    </lineage>
</organism>
<evidence type="ECO:0000313" key="3">
    <source>
        <dbReference type="Proteomes" id="UP001163046"/>
    </source>
</evidence>
<evidence type="ECO:0000259" key="1">
    <source>
        <dbReference type="Pfam" id="PF01323"/>
    </source>
</evidence>
<accession>A0A9W9ZTL4</accession>
<dbReference type="GO" id="GO:0016491">
    <property type="term" value="F:oxidoreductase activity"/>
    <property type="evidence" value="ECO:0007669"/>
    <property type="project" value="InterPro"/>
</dbReference>
<dbReference type="Proteomes" id="UP001163046">
    <property type="component" value="Unassembled WGS sequence"/>
</dbReference>
<keyword evidence="3" id="KW-1185">Reference proteome</keyword>
<dbReference type="EMBL" id="MU825875">
    <property type="protein sequence ID" value="KAJ7386914.1"/>
    <property type="molecule type" value="Genomic_DNA"/>
</dbReference>
<dbReference type="InterPro" id="IPR001853">
    <property type="entry name" value="DSBA-like_thioredoxin_dom"/>
</dbReference>
<dbReference type="Gene3D" id="3.40.30.10">
    <property type="entry name" value="Glutaredoxin"/>
    <property type="match status" value="1"/>
</dbReference>
<evidence type="ECO:0000313" key="2">
    <source>
        <dbReference type="EMBL" id="KAJ7386914.1"/>
    </source>
</evidence>
<dbReference type="PANTHER" id="PTHR13887:SF41">
    <property type="entry name" value="THIOREDOXIN SUPERFAMILY PROTEIN"/>
    <property type="match status" value="1"/>
</dbReference>
<dbReference type="SUPFAM" id="SSF52833">
    <property type="entry name" value="Thioredoxin-like"/>
    <property type="match status" value="1"/>
</dbReference>
<gene>
    <name evidence="2" type="ORF">OS493_006949</name>
</gene>
<dbReference type="OrthoDB" id="1930760at2759"/>
<protein>
    <recommendedName>
        <fullName evidence="1">DSBA-like thioredoxin domain-containing protein</fullName>
    </recommendedName>
</protein>
<dbReference type="PANTHER" id="PTHR13887">
    <property type="entry name" value="GLUTATHIONE S-TRANSFERASE KAPPA"/>
    <property type="match status" value="1"/>
</dbReference>
<proteinExistence type="predicted"/>
<reference evidence="2" key="1">
    <citation type="submission" date="2023-01" db="EMBL/GenBank/DDBJ databases">
        <title>Genome assembly of the deep-sea coral Lophelia pertusa.</title>
        <authorList>
            <person name="Herrera S."/>
            <person name="Cordes E."/>
        </authorList>
    </citation>
    <scope>NUCLEOTIDE SEQUENCE</scope>
    <source>
        <strain evidence="2">USNM1676648</strain>
        <tissue evidence="2">Polyp</tissue>
    </source>
</reference>